<name>A0A1C4V744_9ACTN</name>
<sequence>MVKTAKNIATTTGSSGLGDDDGREGHDTDHADAGTALSPDLKVTSPALAKRGSAPGQANRFGTVPPATNMRDC</sequence>
<proteinExistence type="predicted"/>
<evidence type="ECO:0000256" key="1">
    <source>
        <dbReference type="SAM" id="MobiDB-lite"/>
    </source>
</evidence>
<organism evidence="2 3">
    <name type="scientific">Micromonospora carbonacea</name>
    <dbReference type="NCBI Taxonomy" id="47853"/>
    <lineage>
        <taxon>Bacteria</taxon>
        <taxon>Bacillati</taxon>
        <taxon>Actinomycetota</taxon>
        <taxon>Actinomycetes</taxon>
        <taxon>Micromonosporales</taxon>
        <taxon>Micromonosporaceae</taxon>
        <taxon>Micromonospora</taxon>
    </lineage>
</organism>
<dbReference type="AlphaFoldDB" id="A0A1C4V744"/>
<protein>
    <submittedName>
        <fullName evidence="2">Uncharacterized protein</fullName>
    </submittedName>
</protein>
<feature type="region of interest" description="Disordered" evidence="1">
    <location>
        <begin position="1"/>
        <end position="73"/>
    </location>
</feature>
<accession>A0A1C4V744</accession>
<evidence type="ECO:0000313" key="3">
    <source>
        <dbReference type="Proteomes" id="UP000183585"/>
    </source>
</evidence>
<keyword evidence="3" id="KW-1185">Reference proteome</keyword>
<feature type="compositionally biased region" description="Basic and acidic residues" evidence="1">
    <location>
        <begin position="23"/>
        <end position="32"/>
    </location>
</feature>
<dbReference type="Proteomes" id="UP000183585">
    <property type="component" value="Unassembled WGS sequence"/>
</dbReference>
<dbReference type="EMBL" id="FMCT01000002">
    <property type="protein sequence ID" value="SCE79804.1"/>
    <property type="molecule type" value="Genomic_DNA"/>
</dbReference>
<reference evidence="3" key="1">
    <citation type="submission" date="2016-06" db="EMBL/GenBank/DDBJ databases">
        <authorList>
            <person name="Varghese N."/>
            <person name="Submissions Spin"/>
        </authorList>
    </citation>
    <scope>NUCLEOTIDE SEQUENCE [LARGE SCALE GENOMIC DNA]</scope>
    <source>
        <strain evidence="3">DSM 43168</strain>
    </source>
</reference>
<evidence type="ECO:0000313" key="2">
    <source>
        <dbReference type="EMBL" id="SCE79804.1"/>
    </source>
</evidence>
<gene>
    <name evidence="2" type="ORF">GA0070563_10284</name>
</gene>